<gene>
    <name evidence="9" type="ORF">IE81DRAFT_325603</name>
</gene>
<feature type="transmembrane region" description="Helical" evidence="7">
    <location>
        <begin position="54"/>
        <end position="79"/>
    </location>
</feature>
<dbReference type="OrthoDB" id="3437016at2759"/>
<dbReference type="InParanoid" id="A0A316VT21"/>
<dbReference type="InterPro" id="IPR011701">
    <property type="entry name" value="MFS"/>
</dbReference>
<keyword evidence="2" id="KW-0813">Transport</keyword>
<organism evidence="9 10">
    <name type="scientific">Ceraceosorus guamensis</name>
    <dbReference type="NCBI Taxonomy" id="1522189"/>
    <lineage>
        <taxon>Eukaryota</taxon>
        <taxon>Fungi</taxon>
        <taxon>Dikarya</taxon>
        <taxon>Basidiomycota</taxon>
        <taxon>Ustilaginomycotina</taxon>
        <taxon>Exobasidiomycetes</taxon>
        <taxon>Ceraceosorales</taxon>
        <taxon>Ceraceosoraceae</taxon>
        <taxon>Ceraceosorus</taxon>
    </lineage>
</organism>
<dbReference type="GeneID" id="37036443"/>
<dbReference type="PROSITE" id="PS50850">
    <property type="entry name" value="MFS"/>
    <property type="match status" value="1"/>
</dbReference>
<evidence type="ECO:0000256" key="2">
    <source>
        <dbReference type="ARBA" id="ARBA00022448"/>
    </source>
</evidence>
<keyword evidence="3 7" id="KW-0812">Transmembrane</keyword>
<feature type="transmembrane region" description="Helical" evidence="7">
    <location>
        <begin position="316"/>
        <end position="334"/>
    </location>
</feature>
<accession>A0A316VT21</accession>
<evidence type="ECO:0000256" key="5">
    <source>
        <dbReference type="ARBA" id="ARBA00023136"/>
    </source>
</evidence>
<feature type="transmembrane region" description="Helical" evidence="7">
    <location>
        <begin position="151"/>
        <end position="171"/>
    </location>
</feature>
<dbReference type="GO" id="GO:0000329">
    <property type="term" value="C:fungal-type vacuole membrane"/>
    <property type="evidence" value="ECO:0007669"/>
    <property type="project" value="TreeGrafter"/>
</dbReference>
<feature type="transmembrane region" description="Helical" evidence="7">
    <location>
        <begin position="552"/>
        <end position="577"/>
    </location>
</feature>
<evidence type="ECO:0000256" key="7">
    <source>
        <dbReference type="SAM" id="Phobius"/>
    </source>
</evidence>
<dbReference type="GO" id="GO:0015174">
    <property type="term" value="F:basic amino acid transmembrane transporter activity"/>
    <property type="evidence" value="ECO:0007669"/>
    <property type="project" value="TreeGrafter"/>
</dbReference>
<dbReference type="InterPro" id="IPR020846">
    <property type="entry name" value="MFS_dom"/>
</dbReference>
<dbReference type="RefSeq" id="XP_025367534.1">
    <property type="nucleotide sequence ID" value="XM_025514573.1"/>
</dbReference>
<feature type="transmembrane region" description="Helical" evidence="7">
    <location>
        <begin position="450"/>
        <end position="474"/>
    </location>
</feature>
<dbReference type="Proteomes" id="UP000245783">
    <property type="component" value="Unassembled WGS sequence"/>
</dbReference>
<name>A0A316VT21_9BASI</name>
<feature type="domain" description="Major facilitator superfamily (MFS) profile" evidence="8">
    <location>
        <begin position="57"/>
        <end position="586"/>
    </location>
</feature>
<feature type="transmembrane region" description="Helical" evidence="7">
    <location>
        <begin position="208"/>
        <end position="230"/>
    </location>
</feature>
<evidence type="ECO:0000256" key="1">
    <source>
        <dbReference type="ARBA" id="ARBA00004127"/>
    </source>
</evidence>
<dbReference type="EMBL" id="KZ819419">
    <property type="protein sequence ID" value="PWN40374.1"/>
    <property type="molecule type" value="Genomic_DNA"/>
</dbReference>
<feature type="compositionally biased region" description="Low complexity" evidence="6">
    <location>
        <begin position="12"/>
        <end position="23"/>
    </location>
</feature>
<dbReference type="STRING" id="1522189.A0A316VT21"/>
<keyword evidence="10" id="KW-1185">Reference proteome</keyword>
<feature type="transmembrane region" description="Helical" evidence="7">
    <location>
        <begin position="289"/>
        <end position="310"/>
    </location>
</feature>
<feature type="transmembrane region" description="Helical" evidence="7">
    <location>
        <begin position="122"/>
        <end position="145"/>
    </location>
</feature>
<evidence type="ECO:0000259" key="8">
    <source>
        <dbReference type="PROSITE" id="PS50850"/>
    </source>
</evidence>
<feature type="transmembrane region" description="Helical" evidence="7">
    <location>
        <begin position="183"/>
        <end position="202"/>
    </location>
</feature>
<dbReference type="Gene3D" id="1.20.1250.20">
    <property type="entry name" value="MFS general substrate transporter like domains"/>
    <property type="match status" value="2"/>
</dbReference>
<protein>
    <submittedName>
        <fullName evidence="9">MFS general substrate transporter</fullName>
    </submittedName>
</protein>
<feature type="transmembrane region" description="Helical" evidence="7">
    <location>
        <begin position="486"/>
        <end position="506"/>
    </location>
</feature>
<reference evidence="9 10" key="1">
    <citation type="journal article" date="2018" name="Mol. Biol. Evol.">
        <title>Broad Genomic Sampling Reveals a Smut Pathogenic Ancestry of the Fungal Clade Ustilaginomycotina.</title>
        <authorList>
            <person name="Kijpornyongpan T."/>
            <person name="Mondo S.J."/>
            <person name="Barry K."/>
            <person name="Sandor L."/>
            <person name="Lee J."/>
            <person name="Lipzen A."/>
            <person name="Pangilinan J."/>
            <person name="LaButti K."/>
            <person name="Hainaut M."/>
            <person name="Henrissat B."/>
            <person name="Grigoriev I.V."/>
            <person name="Spatafora J.W."/>
            <person name="Aime M.C."/>
        </authorList>
    </citation>
    <scope>NUCLEOTIDE SEQUENCE [LARGE SCALE GENOMIC DNA]</scope>
    <source>
        <strain evidence="9 10">MCA 4658</strain>
    </source>
</reference>
<dbReference type="PANTHER" id="PTHR23501">
    <property type="entry name" value="MAJOR FACILITATOR SUPERFAMILY"/>
    <property type="match status" value="1"/>
</dbReference>
<evidence type="ECO:0000256" key="4">
    <source>
        <dbReference type="ARBA" id="ARBA00022989"/>
    </source>
</evidence>
<dbReference type="Pfam" id="PF07690">
    <property type="entry name" value="MFS_1"/>
    <property type="match status" value="1"/>
</dbReference>
<dbReference type="SUPFAM" id="SSF103473">
    <property type="entry name" value="MFS general substrate transporter"/>
    <property type="match status" value="1"/>
</dbReference>
<proteinExistence type="predicted"/>
<feature type="transmembrane region" description="Helical" evidence="7">
    <location>
        <begin position="355"/>
        <end position="376"/>
    </location>
</feature>
<evidence type="ECO:0000256" key="3">
    <source>
        <dbReference type="ARBA" id="ARBA00022692"/>
    </source>
</evidence>
<dbReference type="GO" id="GO:0005886">
    <property type="term" value="C:plasma membrane"/>
    <property type="evidence" value="ECO:0007669"/>
    <property type="project" value="TreeGrafter"/>
</dbReference>
<keyword evidence="4 7" id="KW-1133">Transmembrane helix</keyword>
<feature type="transmembrane region" description="Helical" evidence="7">
    <location>
        <begin position="91"/>
        <end position="110"/>
    </location>
</feature>
<dbReference type="AlphaFoldDB" id="A0A316VT21"/>
<comment type="subcellular location">
    <subcellularLocation>
        <location evidence="1">Endomembrane system</location>
        <topology evidence="1">Multi-pass membrane protein</topology>
    </subcellularLocation>
</comment>
<feature type="transmembrane region" description="Helical" evidence="7">
    <location>
        <begin position="396"/>
        <end position="414"/>
    </location>
</feature>
<keyword evidence="5 7" id="KW-0472">Membrane</keyword>
<sequence length="614" mass="65717">MSNPSERTRLLAPSQQAAPSASPHDTIVTDEEARQASLAARIEAVKESVPRSQLYTSLVCLFSSVTLVGLDTTLVTTLGGYISSSFDAAEYLPWIGLSYMLTNCACAPLYGRLADVIGRKQALLMGVAFFTAGTAMCAVAPSMILLVFARALAGMGGGGIAACMSIVLTDLVPNRSRGLYQGVAQLVFSIGTASGGPLGGLLAETLGWRWSFLSQVPLLLTAYITIVFMLHLPKLPKEEDEPEAVAQTAPMATNDQARSDDSGEARTAPPHAEVQTVPLWKLLDLPGTLLLIISLLCLISGLTLISSSRLPISDPKVIACLVSFAVLTAVFLSYEGTVAKRTGAVIPMRLFNNRTVICAAGYYLTSNFAFQGFIFHMPIYFQAGRLYTSTKTGLQMLPFSINTAVSALFAGFYLRKTGRYWNLLQICNLITIATLASYTTFDINTSDVKLYASIIPNGIGAASFTIVLVALTTALPHRDQASAQGLMFFCRGLGSVLGLGISGALFQDRVANELGARIRGPGSAEIIEKLRRDILFIRKLDPVTQLQARESFILAFQTVARASTAAFACCFILALWLPEHTINKTQKPDAEQQPDEATAPAATSTNGRQEGSPA</sequence>
<feature type="compositionally biased region" description="Polar residues" evidence="6">
    <location>
        <begin position="601"/>
        <end position="614"/>
    </location>
</feature>
<feature type="region of interest" description="Disordered" evidence="6">
    <location>
        <begin position="585"/>
        <end position="614"/>
    </location>
</feature>
<dbReference type="PANTHER" id="PTHR23501:SF191">
    <property type="entry name" value="VACUOLAR BASIC AMINO ACID TRANSPORTER 4"/>
    <property type="match status" value="1"/>
</dbReference>
<feature type="region of interest" description="Disordered" evidence="6">
    <location>
        <begin position="1"/>
        <end position="26"/>
    </location>
</feature>
<dbReference type="GO" id="GO:0012505">
    <property type="term" value="C:endomembrane system"/>
    <property type="evidence" value="ECO:0007669"/>
    <property type="project" value="UniProtKB-SubCell"/>
</dbReference>
<evidence type="ECO:0000313" key="9">
    <source>
        <dbReference type="EMBL" id="PWN40374.1"/>
    </source>
</evidence>
<feature type="region of interest" description="Disordered" evidence="6">
    <location>
        <begin position="241"/>
        <end position="270"/>
    </location>
</feature>
<feature type="transmembrane region" description="Helical" evidence="7">
    <location>
        <begin position="421"/>
        <end position="438"/>
    </location>
</feature>
<evidence type="ECO:0000313" key="10">
    <source>
        <dbReference type="Proteomes" id="UP000245783"/>
    </source>
</evidence>
<evidence type="ECO:0000256" key="6">
    <source>
        <dbReference type="SAM" id="MobiDB-lite"/>
    </source>
</evidence>
<dbReference type="InterPro" id="IPR036259">
    <property type="entry name" value="MFS_trans_sf"/>
</dbReference>